<dbReference type="SUPFAM" id="SSF141868">
    <property type="entry name" value="EAL domain-like"/>
    <property type="match status" value="1"/>
</dbReference>
<dbReference type="GO" id="GO:0071111">
    <property type="term" value="F:cyclic-guanylate-specific phosphodiesterase activity"/>
    <property type="evidence" value="ECO:0007669"/>
    <property type="project" value="InterPro"/>
</dbReference>
<reference evidence="4 5" key="1">
    <citation type="submission" date="2020-08" db="EMBL/GenBank/DDBJ databases">
        <title>Genomic Encyclopedia of Type Strains, Phase IV (KMG-IV): sequencing the most valuable type-strain genomes for metagenomic binning, comparative biology and taxonomic classification.</title>
        <authorList>
            <person name="Goeker M."/>
        </authorList>
    </citation>
    <scope>NUCLEOTIDE SEQUENCE [LARGE SCALE GENOMIC DNA]</scope>
    <source>
        <strain evidence="4 5">DSM 17245</strain>
    </source>
</reference>
<evidence type="ECO:0000313" key="4">
    <source>
        <dbReference type="EMBL" id="MBB6040219.1"/>
    </source>
</evidence>
<dbReference type="SMART" id="SM00267">
    <property type="entry name" value="GGDEF"/>
    <property type="match status" value="1"/>
</dbReference>
<sequence>MAQMGDKERNKIIRFALLLASFLCLLLFVFLTFFAWQNFFSQKPKEWKEWKESDVSYMLPEKKNILFLSSYDTSSPLFSSELEGMESIINQSNIHLDTINMDFQHFGHDKDIEAIYTFVQTRLANREKPYDGVLVGDDRALEFVLEKQGELFPDIPIIFFSINNQELAKNAAKNPKCSGYYSPSYLKDTLSLATSLQMGADTIMVLYDNTYWGNQAKEEFFSLQRSFSSYRFAGLNFSQMKKEDFLEAIEKLDEKSIVLYISTTLDEDGNYYPGNQAMKMVLSRANVPVYSYVMLDNVKGFLAGRAPDIKQMAKDASLLMLDVLSGKKDVEKTAEEEDSPGKLTVDNRVLSAYHLSKARLPKNIVLEDTPQQWMMRYARYLFIAAFPLMAVCMIAIYFLMSRLHSQKVMQDLEEKNENLLLAKDDLEHKLSYDLLTELLNRQTALSRLTDYIGDSKEYSCVLVDIDNLKELNESRGYDTGDLYLVAVANRLRRFEKDHGVILSRYGGDEFMIIFPRKCLQEDSPELAEILSIFRRAITVGEETVYMNASGGVASSIGGESPRTIVMYAGLAMSFAKRKGKNRLVFYSEELRYKKEKISQILKIVENAIQENSFYMVYQPQVDCKTRKVVGFESLMRIRNEDCSPDQFIPVAESYGYIVKLGKIAVEQVIRQLAKWKEVGHALCPISINFSSYQIYDDDFVEYLFYQLDRYEIPHEYVVLEITEGILFEESKQTKKIFNRLVEAGIQLHLDDFGTGYSSFSYLPYIPLNTVKMDKSLIDHFLPNNGDVIRNLIDIVHDLGKVVIVEGVEDEWQYEKLLEYQCDIIQGYLFGGPLQAGEIP</sequence>
<keyword evidence="1" id="KW-1133">Transmembrane helix</keyword>
<feature type="domain" description="EAL" evidence="2">
    <location>
        <begin position="597"/>
        <end position="839"/>
    </location>
</feature>
<organism evidence="4 5">
    <name type="scientific">Oribacterium sinus</name>
    <dbReference type="NCBI Taxonomy" id="237576"/>
    <lineage>
        <taxon>Bacteria</taxon>
        <taxon>Bacillati</taxon>
        <taxon>Bacillota</taxon>
        <taxon>Clostridia</taxon>
        <taxon>Lachnospirales</taxon>
        <taxon>Lachnospiraceae</taxon>
        <taxon>Oribacterium</taxon>
    </lineage>
</organism>
<evidence type="ECO:0000259" key="2">
    <source>
        <dbReference type="PROSITE" id="PS50883"/>
    </source>
</evidence>
<dbReference type="Gene3D" id="3.20.20.450">
    <property type="entry name" value="EAL domain"/>
    <property type="match status" value="1"/>
</dbReference>
<dbReference type="PANTHER" id="PTHR33121">
    <property type="entry name" value="CYCLIC DI-GMP PHOSPHODIESTERASE PDEF"/>
    <property type="match status" value="1"/>
</dbReference>
<dbReference type="AlphaFoldDB" id="A0A7W9W1U9"/>
<dbReference type="NCBIfam" id="TIGR00254">
    <property type="entry name" value="GGDEF"/>
    <property type="match status" value="1"/>
</dbReference>
<comment type="caution">
    <text evidence="4">The sequence shown here is derived from an EMBL/GenBank/DDBJ whole genome shotgun (WGS) entry which is preliminary data.</text>
</comment>
<dbReference type="PANTHER" id="PTHR33121:SF70">
    <property type="entry name" value="SIGNALING PROTEIN YKOW"/>
    <property type="match status" value="1"/>
</dbReference>
<protein>
    <submittedName>
        <fullName evidence="4">Diguanylate cyclase (GGDEF)-like protein</fullName>
    </submittedName>
</protein>
<dbReference type="EMBL" id="JACHHH010000001">
    <property type="protein sequence ID" value="MBB6040219.1"/>
    <property type="molecule type" value="Genomic_DNA"/>
</dbReference>
<dbReference type="PROSITE" id="PS50887">
    <property type="entry name" value="GGDEF"/>
    <property type="match status" value="1"/>
</dbReference>
<dbReference type="InterPro" id="IPR000160">
    <property type="entry name" value="GGDEF_dom"/>
</dbReference>
<dbReference type="InterPro" id="IPR043128">
    <property type="entry name" value="Rev_trsase/Diguanyl_cyclase"/>
</dbReference>
<evidence type="ECO:0000313" key="5">
    <source>
        <dbReference type="Proteomes" id="UP000522163"/>
    </source>
</evidence>
<keyword evidence="1" id="KW-0812">Transmembrane</keyword>
<dbReference type="InterPro" id="IPR029787">
    <property type="entry name" value="Nucleotide_cyclase"/>
</dbReference>
<gene>
    <name evidence="4" type="ORF">HNQ46_000180</name>
</gene>
<accession>A0A7W9W1U9</accession>
<dbReference type="InterPro" id="IPR035919">
    <property type="entry name" value="EAL_sf"/>
</dbReference>
<dbReference type="CDD" id="cd01949">
    <property type="entry name" value="GGDEF"/>
    <property type="match status" value="1"/>
</dbReference>
<dbReference type="Gene3D" id="3.30.70.270">
    <property type="match status" value="1"/>
</dbReference>
<feature type="transmembrane region" description="Helical" evidence="1">
    <location>
        <begin position="380"/>
        <end position="400"/>
    </location>
</feature>
<dbReference type="InterPro" id="IPR001633">
    <property type="entry name" value="EAL_dom"/>
</dbReference>
<dbReference type="SUPFAM" id="SSF55073">
    <property type="entry name" value="Nucleotide cyclase"/>
    <property type="match status" value="1"/>
</dbReference>
<evidence type="ECO:0000256" key="1">
    <source>
        <dbReference type="SAM" id="Phobius"/>
    </source>
</evidence>
<dbReference type="Pfam" id="PF00990">
    <property type="entry name" value="GGDEF"/>
    <property type="match status" value="1"/>
</dbReference>
<feature type="domain" description="GGDEF" evidence="3">
    <location>
        <begin position="456"/>
        <end position="588"/>
    </location>
</feature>
<name>A0A7W9W1U9_9FIRM</name>
<proteinExistence type="predicted"/>
<keyword evidence="1" id="KW-0472">Membrane</keyword>
<dbReference type="CDD" id="cd01948">
    <property type="entry name" value="EAL"/>
    <property type="match status" value="1"/>
</dbReference>
<dbReference type="InterPro" id="IPR050706">
    <property type="entry name" value="Cyclic-di-GMP_PDE-like"/>
</dbReference>
<evidence type="ECO:0000259" key="3">
    <source>
        <dbReference type="PROSITE" id="PS50887"/>
    </source>
</evidence>
<dbReference type="SMART" id="SM00052">
    <property type="entry name" value="EAL"/>
    <property type="match status" value="1"/>
</dbReference>
<dbReference type="Proteomes" id="UP000522163">
    <property type="component" value="Unassembled WGS sequence"/>
</dbReference>
<dbReference type="Pfam" id="PF00563">
    <property type="entry name" value="EAL"/>
    <property type="match status" value="1"/>
</dbReference>
<dbReference type="Gene3D" id="3.40.50.2300">
    <property type="match status" value="2"/>
</dbReference>
<dbReference type="PROSITE" id="PS50883">
    <property type="entry name" value="EAL"/>
    <property type="match status" value="1"/>
</dbReference>
<feature type="transmembrane region" description="Helical" evidence="1">
    <location>
        <begin position="12"/>
        <end position="36"/>
    </location>
</feature>